<organism evidence="2 3">
    <name type="scientific">Lysobacter korlensis</name>
    <dbReference type="NCBI Taxonomy" id="553636"/>
    <lineage>
        <taxon>Bacteria</taxon>
        <taxon>Pseudomonadati</taxon>
        <taxon>Pseudomonadota</taxon>
        <taxon>Gammaproteobacteria</taxon>
        <taxon>Lysobacterales</taxon>
        <taxon>Lysobacteraceae</taxon>
        <taxon>Lysobacter</taxon>
    </lineage>
</organism>
<sequence length="190" mass="19901">MTESPTSSFTGSVFIAASLDGFIATPDGDLAWLTGRAEAIGDTGYDDFIASVDAIAMGRNTYEKTLTFGGWPYEGLQAFVLSSTLDPASDPKVGVHPTVDDLIAGMNASGVRSVYVDGGMLIGAFLERGLISEFTLTTAPVILGSGIPLFHRLPHEIPLQLAELKDLGGGFTQAEYTVSDSRPVPAGRSA</sequence>
<dbReference type="Gene3D" id="3.40.430.10">
    <property type="entry name" value="Dihydrofolate Reductase, subunit A"/>
    <property type="match status" value="1"/>
</dbReference>
<dbReference type="Proteomes" id="UP001589896">
    <property type="component" value="Unassembled WGS sequence"/>
</dbReference>
<feature type="domain" description="Bacterial bifunctional deaminase-reductase C-terminal" evidence="1">
    <location>
        <begin position="13"/>
        <end position="170"/>
    </location>
</feature>
<dbReference type="InterPro" id="IPR050765">
    <property type="entry name" value="Riboflavin_Biosynth_HTPR"/>
</dbReference>
<evidence type="ECO:0000259" key="1">
    <source>
        <dbReference type="Pfam" id="PF01872"/>
    </source>
</evidence>
<dbReference type="PANTHER" id="PTHR38011">
    <property type="entry name" value="DIHYDROFOLATE REDUCTASE FAMILY PROTEIN (AFU_ORTHOLOGUE AFUA_8G06820)"/>
    <property type="match status" value="1"/>
</dbReference>
<reference evidence="2 3" key="1">
    <citation type="submission" date="2024-09" db="EMBL/GenBank/DDBJ databases">
        <authorList>
            <person name="Sun Q."/>
            <person name="Mori K."/>
        </authorList>
    </citation>
    <scope>NUCLEOTIDE SEQUENCE [LARGE SCALE GENOMIC DNA]</scope>
    <source>
        <strain evidence="2 3">KCTC 23076</strain>
    </source>
</reference>
<dbReference type="InterPro" id="IPR002734">
    <property type="entry name" value="RibDG_C"/>
</dbReference>
<dbReference type="Pfam" id="PF01872">
    <property type="entry name" value="RibD_C"/>
    <property type="match status" value="1"/>
</dbReference>
<comment type="caution">
    <text evidence="2">The sequence shown here is derived from an EMBL/GenBank/DDBJ whole genome shotgun (WGS) entry which is preliminary data.</text>
</comment>
<protein>
    <submittedName>
        <fullName evidence="2">Dihydrofolate reductase family protein</fullName>
    </submittedName>
</protein>
<evidence type="ECO:0000313" key="3">
    <source>
        <dbReference type="Proteomes" id="UP001589896"/>
    </source>
</evidence>
<gene>
    <name evidence="2" type="ORF">ACFFGH_32830</name>
</gene>
<dbReference type="InterPro" id="IPR024072">
    <property type="entry name" value="DHFR-like_dom_sf"/>
</dbReference>
<keyword evidence="3" id="KW-1185">Reference proteome</keyword>
<dbReference type="SUPFAM" id="SSF53597">
    <property type="entry name" value="Dihydrofolate reductase-like"/>
    <property type="match status" value="1"/>
</dbReference>
<dbReference type="EMBL" id="JBHLTG010000016">
    <property type="protein sequence ID" value="MFC0682640.1"/>
    <property type="molecule type" value="Genomic_DNA"/>
</dbReference>
<name>A0ABV6S088_9GAMM</name>
<evidence type="ECO:0000313" key="2">
    <source>
        <dbReference type="EMBL" id="MFC0682640.1"/>
    </source>
</evidence>
<proteinExistence type="predicted"/>
<dbReference type="PANTHER" id="PTHR38011:SF11">
    <property type="entry name" value="2,5-DIAMINO-6-RIBOSYLAMINO-4(3H)-PYRIMIDINONE 5'-PHOSPHATE REDUCTASE"/>
    <property type="match status" value="1"/>
</dbReference>
<dbReference type="RefSeq" id="WP_386676835.1">
    <property type="nucleotide sequence ID" value="NZ_JBHLTG010000016.1"/>
</dbReference>
<accession>A0ABV6S088</accession>